<protein>
    <submittedName>
        <fullName evidence="2">Uncharacterized protein</fullName>
    </submittedName>
</protein>
<proteinExistence type="predicted"/>
<dbReference type="RefSeq" id="XP_018279116.1">
    <property type="nucleotide sequence ID" value="XM_018427425.1"/>
</dbReference>
<feature type="region of interest" description="Disordered" evidence="1">
    <location>
        <begin position="52"/>
        <end position="74"/>
    </location>
</feature>
<accession>A0A0J0XND4</accession>
<reference evidence="2 3" key="1">
    <citation type="submission" date="2015-03" db="EMBL/GenBank/DDBJ databases">
        <title>Genomics and transcriptomics of the oil-accumulating basidiomycete yeast T. oleaginosus allow insights into substrate utilization and the diverse evolutionary trajectories of mating systems in fungi.</title>
        <authorList>
            <consortium name="DOE Joint Genome Institute"/>
            <person name="Kourist R."/>
            <person name="Kracht O."/>
            <person name="Bracharz F."/>
            <person name="Lipzen A."/>
            <person name="Nolan M."/>
            <person name="Ohm R."/>
            <person name="Grigoriev I."/>
            <person name="Sun S."/>
            <person name="Heitman J."/>
            <person name="Bruck T."/>
            <person name="Nowrousian M."/>
        </authorList>
    </citation>
    <scope>NUCLEOTIDE SEQUENCE [LARGE SCALE GENOMIC DNA]</scope>
    <source>
        <strain evidence="2 3">IBC0246</strain>
    </source>
</reference>
<dbReference type="GeneID" id="28988028"/>
<evidence type="ECO:0000256" key="1">
    <source>
        <dbReference type="SAM" id="MobiDB-lite"/>
    </source>
</evidence>
<dbReference type="EMBL" id="KQ087203">
    <property type="protein sequence ID" value="KLT42625.1"/>
    <property type="molecule type" value="Genomic_DNA"/>
</dbReference>
<organism evidence="2 3">
    <name type="scientific">Cutaneotrichosporon oleaginosum</name>
    <dbReference type="NCBI Taxonomy" id="879819"/>
    <lineage>
        <taxon>Eukaryota</taxon>
        <taxon>Fungi</taxon>
        <taxon>Dikarya</taxon>
        <taxon>Basidiomycota</taxon>
        <taxon>Agaricomycotina</taxon>
        <taxon>Tremellomycetes</taxon>
        <taxon>Trichosporonales</taxon>
        <taxon>Trichosporonaceae</taxon>
        <taxon>Cutaneotrichosporon</taxon>
    </lineage>
</organism>
<evidence type="ECO:0000313" key="2">
    <source>
        <dbReference type="EMBL" id="KLT42625.1"/>
    </source>
</evidence>
<keyword evidence="3" id="KW-1185">Reference proteome</keyword>
<gene>
    <name evidence="2" type="ORF">CC85DRAFT_80500</name>
</gene>
<sequence>MNSPGTSMNEHEQHILEATVDDEWAPMECDNLCHGSWKNLSHQSTARAHYRRNSITMHAPSKKQPERSRWRGAPGDARNLRFEFSLSDHRSVPASRSLTSFPGSCDSGPHIPNQPRVRRRSLSASWLLACAAAILQAQRSPTRRDIGACCEFAGRRCWAATGGMAGSRGRNLRTCCWNNRSAGNAGRHELSGGRRHASALRQPYAPTDQQNIWADANTVVLAPPAAIL</sequence>
<dbReference type="AlphaFoldDB" id="A0A0J0XND4"/>
<evidence type="ECO:0000313" key="3">
    <source>
        <dbReference type="Proteomes" id="UP000053611"/>
    </source>
</evidence>
<name>A0A0J0XND4_9TREE</name>
<dbReference type="Proteomes" id="UP000053611">
    <property type="component" value="Unassembled WGS sequence"/>
</dbReference>